<dbReference type="GO" id="GO:0070300">
    <property type="term" value="F:phosphatidic acid binding"/>
    <property type="evidence" value="ECO:0007669"/>
    <property type="project" value="InterPro"/>
</dbReference>
<dbReference type="PANTHER" id="PTHR34954:SF3">
    <property type="entry name" value="EXPRESSED PROTEIN"/>
    <property type="match status" value="1"/>
</dbReference>
<dbReference type="PANTHER" id="PTHR34954">
    <property type="entry name" value="EXPRESSED PROTEIN"/>
    <property type="match status" value="1"/>
</dbReference>
<evidence type="ECO:0000313" key="2">
    <source>
        <dbReference type="EMBL" id="KAJ0961761.1"/>
    </source>
</evidence>
<reference evidence="2" key="2">
    <citation type="journal article" date="2022" name="Hortic Res">
        <title>The genome of Dioscorea zingiberensis sheds light on the biosynthesis, origin and evolution of the medicinally important diosgenin saponins.</title>
        <authorList>
            <person name="Li Y."/>
            <person name="Tan C."/>
            <person name="Li Z."/>
            <person name="Guo J."/>
            <person name="Li S."/>
            <person name="Chen X."/>
            <person name="Wang C."/>
            <person name="Dai X."/>
            <person name="Yang H."/>
            <person name="Song W."/>
            <person name="Hou L."/>
            <person name="Xu J."/>
            <person name="Tong Z."/>
            <person name="Xu A."/>
            <person name="Yuan X."/>
            <person name="Wang W."/>
            <person name="Yang Q."/>
            <person name="Chen L."/>
            <person name="Sun Z."/>
            <person name="Wang K."/>
            <person name="Pan B."/>
            <person name="Chen J."/>
            <person name="Bao Y."/>
            <person name="Liu F."/>
            <person name="Qi X."/>
            <person name="Gang D.R."/>
            <person name="Wen J."/>
            <person name="Li J."/>
        </authorList>
    </citation>
    <scope>NUCLEOTIDE SEQUENCE</scope>
    <source>
        <strain evidence="2">Dzin_1.0</strain>
    </source>
</reference>
<proteinExistence type="predicted"/>
<evidence type="ECO:0000313" key="3">
    <source>
        <dbReference type="Proteomes" id="UP001085076"/>
    </source>
</evidence>
<feature type="compositionally biased region" description="Basic and acidic residues" evidence="1">
    <location>
        <begin position="267"/>
        <end position="278"/>
    </location>
</feature>
<evidence type="ECO:0008006" key="4">
    <source>
        <dbReference type="Google" id="ProtNLM"/>
    </source>
</evidence>
<dbReference type="GO" id="GO:0034196">
    <property type="term" value="P:acylglycerol transport"/>
    <property type="evidence" value="ECO:0007669"/>
    <property type="project" value="InterPro"/>
</dbReference>
<evidence type="ECO:0000256" key="1">
    <source>
        <dbReference type="SAM" id="MobiDB-lite"/>
    </source>
</evidence>
<dbReference type="Proteomes" id="UP001085076">
    <property type="component" value="Miscellaneous, Linkage group lg10"/>
</dbReference>
<reference evidence="2" key="1">
    <citation type="submission" date="2021-03" db="EMBL/GenBank/DDBJ databases">
        <authorList>
            <person name="Li Z."/>
            <person name="Yang C."/>
        </authorList>
    </citation>
    <scope>NUCLEOTIDE SEQUENCE</scope>
    <source>
        <strain evidence="2">Dzin_1.0</strain>
        <tissue evidence="2">Leaf</tissue>
    </source>
</reference>
<comment type="caution">
    <text evidence="2">The sequence shown here is derived from an EMBL/GenBank/DDBJ whole genome shotgun (WGS) entry which is preliminary data.</text>
</comment>
<dbReference type="InterPro" id="IPR044160">
    <property type="entry name" value="TGD4-like"/>
</dbReference>
<protein>
    <recommendedName>
        <fullName evidence="4">Protein TRIGALACTOSYLDIACYLGLYCEROL 4, chloroplastic</fullName>
    </recommendedName>
</protein>
<accession>A0A9D5BW06</accession>
<organism evidence="2 3">
    <name type="scientific">Dioscorea zingiberensis</name>
    <dbReference type="NCBI Taxonomy" id="325984"/>
    <lineage>
        <taxon>Eukaryota</taxon>
        <taxon>Viridiplantae</taxon>
        <taxon>Streptophyta</taxon>
        <taxon>Embryophyta</taxon>
        <taxon>Tracheophyta</taxon>
        <taxon>Spermatophyta</taxon>
        <taxon>Magnoliopsida</taxon>
        <taxon>Liliopsida</taxon>
        <taxon>Dioscoreales</taxon>
        <taxon>Dioscoreaceae</taxon>
        <taxon>Dioscorea</taxon>
    </lineage>
</organism>
<dbReference type="OrthoDB" id="512148at2759"/>
<feature type="region of interest" description="Disordered" evidence="1">
    <location>
        <begin position="267"/>
        <end position="286"/>
    </location>
</feature>
<keyword evidence="3" id="KW-1185">Reference proteome</keyword>
<dbReference type="GO" id="GO:0009941">
    <property type="term" value="C:chloroplast envelope"/>
    <property type="evidence" value="ECO:0007669"/>
    <property type="project" value="TreeGrafter"/>
</dbReference>
<dbReference type="GO" id="GO:1990052">
    <property type="term" value="P:ER to chloroplast lipid transport"/>
    <property type="evidence" value="ECO:0007669"/>
    <property type="project" value="InterPro"/>
</dbReference>
<dbReference type="EMBL" id="JAGGNH010000010">
    <property type="protein sequence ID" value="KAJ0961761.1"/>
    <property type="molecule type" value="Genomic_DNA"/>
</dbReference>
<name>A0A9D5BW06_9LILI</name>
<sequence>MANLRAVMDSEFWDLNQSSPQALDGTARSVPGDPAPLALARSPRTVRPQQLSFLSQAFPLGLIPSFSPGSQKELGSFAIQSFLPGPSSSSWWTGLAWQFRPMKLISGIKKEFTVTDELELPAFKDIAKHVVDKSLYALGLFSQISPTPDTSLLLNLEKHGDRDGRRSKAVFIHRLPNHDITMEAASPDLFLDSKGAYWDAPNTLSLDVASLVSDSGFRYRFGLHRNGGSAEARKRSLSVNTPLALMPGTWAKAAFSFEKSKDLWRVREKNSSRSREEPTQLPPYDIRLKEPHSSVSGIIGAACAAWFGGKKNLNATSETQSFSADLFGSISYTLQHGKFRNDFNDLTRIDARLDVRSAKAFINEAGHLVYGIFKDPINREVNPLASPQLNLIFQQQVAGPVIFRAESRVSINSGHGKLKPHVEDVLYGLSYSFRMLQSGKILAWYSPNRKEAMVELRVFEF</sequence>
<dbReference type="AlphaFoldDB" id="A0A9D5BW06"/>
<gene>
    <name evidence="2" type="ORF">J5N97_029589</name>
</gene>